<dbReference type="GeneTree" id="ENSGT00990000203874"/>
<accession>A0A8C7MVH3</accession>
<evidence type="ECO:0000313" key="3">
    <source>
        <dbReference type="Proteomes" id="UP000694557"/>
    </source>
</evidence>
<sequence>MHNGKELVIADRVAAGLLGVAGEARLLVAPDGLGRHHEDQDSEDEDDRQPDAADAGGMPVYDLGNNFLLTMHLTGAAG</sequence>
<evidence type="ECO:0000313" key="2">
    <source>
        <dbReference type="Ensembl" id="ENSOKIP00005081401.1"/>
    </source>
</evidence>
<organism evidence="2 3">
    <name type="scientific">Oncorhynchus kisutch</name>
    <name type="common">Coho salmon</name>
    <name type="synonym">Salmo kisutch</name>
    <dbReference type="NCBI Taxonomy" id="8019"/>
    <lineage>
        <taxon>Eukaryota</taxon>
        <taxon>Metazoa</taxon>
        <taxon>Chordata</taxon>
        <taxon>Craniata</taxon>
        <taxon>Vertebrata</taxon>
        <taxon>Euteleostomi</taxon>
        <taxon>Actinopterygii</taxon>
        <taxon>Neopterygii</taxon>
        <taxon>Teleostei</taxon>
        <taxon>Protacanthopterygii</taxon>
        <taxon>Salmoniformes</taxon>
        <taxon>Salmonidae</taxon>
        <taxon>Salmoninae</taxon>
        <taxon>Oncorhynchus</taxon>
    </lineage>
</organism>
<name>A0A8C7MVH3_ONCKI</name>
<reference evidence="2" key="1">
    <citation type="submission" date="2025-08" db="UniProtKB">
        <authorList>
            <consortium name="Ensembl"/>
        </authorList>
    </citation>
    <scope>IDENTIFICATION</scope>
</reference>
<proteinExistence type="predicted"/>
<dbReference type="Ensembl" id="ENSOKIT00005086808.1">
    <property type="protein sequence ID" value="ENSOKIP00005081401.1"/>
    <property type="gene ID" value="ENSOKIG00005035203.1"/>
</dbReference>
<dbReference type="Proteomes" id="UP000694557">
    <property type="component" value="Unassembled WGS sequence"/>
</dbReference>
<dbReference type="AlphaFoldDB" id="A0A8C7MVH3"/>
<evidence type="ECO:0000256" key="1">
    <source>
        <dbReference type="SAM" id="MobiDB-lite"/>
    </source>
</evidence>
<protein>
    <submittedName>
        <fullName evidence="2">Uncharacterized protein</fullName>
    </submittedName>
</protein>
<reference evidence="2" key="2">
    <citation type="submission" date="2025-09" db="UniProtKB">
        <authorList>
            <consortium name="Ensembl"/>
        </authorList>
    </citation>
    <scope>IDENTIFICATION</scope>
</reference>
<keyword evidence="3" id="KW-1185">Reference proteome</keyword>
<feature type="region of interest" description="Disordered" evidence="1">
    <location>
        <begin position="31"/>
        <end position="57"/>
    </location>
</feature>